<keyword evidence="2" id="KW-1185">Reference proteome</keyword>
<evidence type="ECO:0000313" key="1">
    <source>
        <dbReference type="EMBL" id="ELR04639.1"/>
    </source>
</evidence>
<protein>
    <submittedName>
        <fullName evidence="1">Uncharacterized protein</fullName>
    </submittedName>
</protein>
<sequence length="709" mass="80807">MLLGRTPCCTAVKRKLRVPSEEIWITDTTLAWAFQRLCLLSRPSRRHGTSVPGPMECRRRLGKRRMAHFSEAVRPPAHDFAALWGFRGAKENNIWQWEAPHKPPERAATDQLPSWLMDLDQSTANNPNQNHLESNDGLAPVLQSNAAGDLEWFRDRIRAKTTSIDFSDICGTFCQTFKQSLSLGQVSAAVLAGSIREVPRLIRDNTVSKDIEHALCISFYQATWRGIMACKVLRPAEIEPEVLRLLLTNLPRLPVHMSAALISDILRSITGKQKHELKKEIYAIRGSLFSPDTSASHPEEISQSTETAKAKYSPPRKVVLDIYGLEDIVGALMETFGLYAPEEQAKKEICHLVQLSTVYAIRVIFSGSSKSIQNLVREGEELRTALLKLIARGPFASESLLVQACMIIRAEYHDNSTIITLPRLRQHILCDIMFEYWLGTTPSTSMVKAHAAFKASFLCQHRPHGSIIHLCTAFKQQAICWDENVACYFRMLRRIRGNESASVYYCLKRLEHAKIYLNAPTIKDEMTALYTNNLRHAAELQRLYSRDRPRTREIPLEKLPGLAIAMIHDPSCNPRDIFDLFGGFRIWKETHTNWARIRLVEKMAFEFSQVDFISNRVALRNVAWCIRYLHQHKVPISRLVIRVLTDIGIEGNIIEKGSVSRGRLQWVLGIIERTEGKVVAERIEAVVVNALHQERERRAREDCVRIEDL</sequence>
<dbReference type="EMBL" id="GL573357">
    <property type="protein sequence ID" value="ELR04639.1"/>
    <property type="molecule type" value="Genomic_DNA"/>
</dbReference>
<dbReference type="AlphaFoldDB" id="L8FVU7"/>
<dbReference type="OrthoDB" id="5428038at2759"/>
<dbReference type="HOGENOM" id="CLU_017045_0_0_1"/>
<evidence type="ECO:0000313" key="2">
    <source>
        <dbReference type="Proteomes" id="UP000011064"/>
    </source>
</evidence>
<name>L8FVU7_PSED2</name>
<organism evidence="1 2">
    <name type="scientific">Pseudogymnoascus destructans (strain ATCC MYA-4855 / 20631-21)</name>
    <name type="common">Bat white-nose syndrome fungus</name>
    <name type="synonym">Geomyces destructans</name>
    <dbReference type="NCBI Taxonomy" id="658429"/>
    <lineage>
        <taxon>Eukaryota</taxon>
        <taxon>Fungi</taxon>
        <taxon>Dikarya</taxon>
        <taxon>Ascomycota</taxon>
        <taxon>Pezizomycotina</taxon>
        <taxon>Leotiomycetes</taxon>
        <taxon>Thelebolales</taxon>
        <taxon>Thelebolaceae</taxon>
        <taxon>Pseudogymnoascus</taxon>
    </lineage>
</organism>
<dbReference type="VEuPathDB" id="FungiDB:GMDG_06921"/>
<dbReference type="STRING" id="658429.L8FVU7"/>
<proteinExistence type="predicted"/>
<gene>
    <name evidence="1" type="ORF">GMDG_06921</name>
</gene>
<accession>L8FVU7</accession>
<dbReference type="Proteomes" id="UP000011064">
    <property type="component" value="Unassembled WGS sequence"/>
</dbReference>
<dbReference type="InParanoid" id="L8FVU7"/>
<reference evidence="2" key="1">
    <citation type="submission" date="2010-09" db="EMBL/GenBank/DDBJ databases">
        <title>The genome sequence of Geomyces destructans 20631-21.</title>
        <authorList>
            <consortium name="The Broad Institute Genome Sequencing Platform"/>
            <person name="Cuomo C.A."/>
            <person name="Blehert D.S."/>
            <person name="Lorch J.M."/>
            <person name="Young S.K."/>
            <person name="Zeng Q."/>
            <person name="Gargeya S."/>
            <person name="Fitzgerald M."/>
            <person name="Haas B."/>
            <person name="Abouelleil A."/>
            <person name="Alvarado L."/>
            <person name="Arachchi H.M."/>
            <person name="Berlin A."/>
            <person name="Brown A."/>
            <person name="Chapman S.B."/>
            <person name="Chen Z."/>
            <person name="Dunbar C."/>
            <person name="Freedman E."/>
            <person name="Gearin G."/>
            <person name="Gellesch M."/>
            <person name="Goldberg J."/>
            <person name="Griggs A."/>
            <person name="Gujja S."/>
            <person name="Heiman D."/>
            <person name="Howarth C."/>
            <person name="Larson L."/>
            <person name="Lui A."/>
            <person name="MacDonald P.J.P."/>
            <person name="Montmayeur A."/>
            <person name="Murphy C."/>
            <person name="Neiman D."/>
            <person name="Pearson M."/>
            <person name="Priest M."/>
            <person name="Roberts A."/>
            <person name="Saif S."/>
            <person name="Shea T."/>
            <person name="Shenoy N."/>
            <person name="Sisk P."/>
            <person name="Stolte C."/>
            <person name="Sykes S."/>
            <person name="Wortman J."/>
            <person name="Nusbaum C."/>
            <person name="Birren B."/>
        </authorList>
    </citation>
    <scope>NUCLEOTIDE SEQUENCE [LARGE SCALE GENOMIC DNA]</scope>
    <source>
        <strain evidence="2">ATCC MYA-4855 / 20631-21</strain>
    </source>
</reference>